<feature type="domain" description="SLC26A/SulP transporter" evidence="6">
    <location>
        <begin position="16"/>
        <end position="388"/>
    </location>
</feature>
<feature type="transmembrane region" description="Helical" evidence="5">
    <location>
        <begin position="47"/>
        <end position="69"/>
    </location>
</feature>
<dbReference type="Pfam" id="PF00916">
    <property type="entry name" value="Sulfate_transp"/>
    <property type="match status" value="1"/>
</dbReference>
<feature type="transmembrane region" description="Helical" evidence="5">
    <location>
        <begin position="176"/>
        <end position="194"/>
    </location>
</feature>
<evidence type="ECO:0000256" key="5">
    <source>
        <dbReference type="SAM" id="Phobius"/>
    </source>
</evidence>
<evidence type="ECO:0000256" key="2">
    <source>
        <dbReference type="ARBA" id="ARBA00022692"/>
    </source>
</evidence>
<keyword evidence="3 5" id="KW-1133">Transmembrane helix</keyword>
<organism evidence="7">
    <name type="scientific">uncultured Gemmatimonadaceae bacterium</name>
    <dbReference type="NCBI Taxonomy" id="246130"/>
    <lineage>
        <taxon>Bacteria</taxon>
        <taxon>Pseudomonadati</taxon>
        <taxon>Gemmatimonadota</taxon>
        <taxon>Gemmatimonadia</taxon>
        <taxon>Gemmatimonadales</taxon>
        <taxon>Gemmatimonadaceae</taxon>
        <taxon>environmental samples</taxon>
    </lineage>
</organism>
<dbReference type="InterPro" id="IPR001902">
    <property type="entry name" value="SLC26A/SulP_fam"/>
</dbReference>
<dbReference type="InterPro" id="IPR011547">
    <property type="entry name" value="SLC26A/SulP_dom"/>
</dbReference>
<reference evidence="7" key="1">
    <citation type="submission" date="2020-02" db="EMBL/GenBank/DDBJ databases">
        <authorList>
            <person name="Meier V. D."/>
        </authorList>
    </citation>
    <scope>NUCLEOTIDE SEQUENCE</scope>
    <source>
        <strain evidence="7">AVDCRST_MAG40</strain>
    </source>
</reference>
<proteinExistence type="predicted"/>
<accession>A0A6J4LKW5</accession>
<dbReference type="GO" id="GO:0016020">
    <property type="term" value="C:membrane"/>
    <property type="evidence" value="ECO:0007669"/>
    <property type="project" value="UniProtKB-SubCell"/>
</dbReference>
<feature type="transmembrane region" description="Helical" evidence="5">
    <location>
        <begin position="332"/>
        <end position="361"/>
    </location>
</feature>
<evidence type="ECO:0000313" key="7">
    <source>
        <dbReference type="EMBL" id="CAA9334703.1"/>
    </source>
</evidence>
<feature type="transmembrane region" description="Helical" evidence="5">
    <location>
        <begin position="294"/>
        <end position="312"/>
    </location>
</feature>
<keyword evidence="4 5" id="KW-0472">Membrane</keyword>
<dbReference type="PANTHER" id="PTHR11814">
    <property type="entry name" value="SULFATE TRANSPORTER"/>
    <property type="match status" value="1"/>
</dbReference>
<sequence length="526" mass="53539">MPSSLARRRDEFVGALRTDALASVVVFLVALPLCMGVAIASGAPPAAGLITGIVGGLVVGVLAGSPLQVSGPAAGLAVIVWELIQKHGAAGLGVIVLIAGLMQLAAGALRLGQWFRAVSPAVIHGMLAGIGVLIFASQFHVMVDDGPKGSGIKNLLSIPAAVVRGVTPSNGSSNHLAAMIGLVTITTIVLWTRLAPKRLKALPAPLVAVCVGAALAAALALPVRYVAVPANLWDAVTLPTLDSLRGALSISMIGAAAALAVVASAETLLCATAIDQRHTGPRTDYDRELMAQGVGNTICGVLGALPMTGVIVRSSANVEAGARTRLSAILHGAWILAFVVLMPGVLGLIPVSALAAVLVFTGYKLVNPTAMRTLATQGRAELAIYAATVVGIVTTDLLTGVLIGLGLSLAKLVYTFTHLDVTFVEGTEPGTALVALDGAATFVRLPALAAALAKVPPGSQAQICAERLAYIDHACLELITTWQRQHEAGGGQATISWERLETLARRTRPVVALPGNPAGPATTATA</sequence>
<feature type="transmembrane region" description="Helical" evidence="5">
    <location>
        <begin position="247"/>
        <end position="274"/>
    </location>
</feature>
<feature type="transmembrane region" description="Helical" evidence="5">
    <location>
        <begin position="121"/>
        <end position="141"/>
    </location>
</feature>
<evidence type="ECO:0000256" key="1">
    <source>
        <dbReference type="ARBA" id="ARBA00004141"/>
    </source>
</evidence>
<evidence type="ECO:0000256" key="3">
    <source>
        <dbReference type="ARBA" id="ARBA00022989"/>
    </source>
</evidence>
<feature type="transmembrane region" description="Helical" evidence="5">
    <location>
        <begin position="89"/>
        <end position="109"/>
    </location>
</feature>
<dbReference type="EMBL" id="CADCTX010000627">
    <property type="protein sequence ID" value="CAA9334703.1"/>
    <property type="molecule type" value="Genomic_DNA"/>
</dbReference>
<dbReference type="AlphaFoldDB" id="A0A6J4LKW5"/>
<protein>
    <submittedName>
        <fullName evidence="7">Na(+)-dependent bicarbonate transporter BicA</fullName>
    </submittedName>
</protein>
<comment type="subcellular location">
    <subcellularLocation>
        <location evidence="1">Membrane</location>
        <topology evidence="1">Multi-pass membrane protein</topology>
    </subcellularLocation>
</comment>
<dbReference type="GO" id="GO:0055085">
    <property type="term" value="P:transmembrane transport"/>
    <property type="evidence" value="ECO:0007669"/>
    <property type="project" value="InterPro"/>
</dbReference>
<name>A0A6J4LKW5_9BACT</name>
<feature type="transmembrane region" description="Helical" evidence="5">
    <location>
        <begin position="206"/>
        <end position="227"/>
    </location>
</feature>
<feature type="transmembrane region" description="Helical" evidence="5">
    <location>
        <begin position="382"/>
        <end position="407"/>
    </location>
</feature>
<keyword evidence="2 5" id="KW-0812">Transmembrane</keyword>
<gene>
    <name evidence="7" type="ORF">AVDCRST_MAG40-2102</name>
</gene>
<evidence type="ECO:0000259" key="6">
    <source>
        <dbReference type="Pfam" id="PF00916"/>
    </source>
</evidence>
<feature type="transmembrane region" description="Helical" evidence="5">
    <location>
        <begin position="20"/>
        <end position="40"/>
    </location>
</feature>
<evidence type="ECO:0000256" key="4">
    <source>
        <dbReference type="ARBA" id="ARBA00023136"/>
    </source>
</evidence>